<dbReference type="InterPro" id="IPR023405">
    <property type="entry name" value="Topo_IA_core_domain"/>
</dbReference>
<reference evidence="2 3" key="1">
    <citation type="submission" date="2018-06" db="EMBL/GenBank/DDBJ databases">
        <authorList>
            <consortium name="Pathogen Informatics"/>
            <person name="Doyle S."/>
        </authorList>
    </citation>
    <scope>NUCLEOTIDE SEQUENCE [LARGE SCALE GENOMIC DNA]</scope>
    <source>
        <strain evidence="2 3">NCTC8256</strain>
    </source>
</reference>
<feature type="compositionally biased region" description="Basic residues" evidence="1">
    <location>
        <begin position="65"/>
        <end position="90"/>
    </location>
</feature>
<dbReference type="Gene3D" id="1.10.460.10">
    <property type="entry name" value="Topoisomerase I, domain 2"/>
    <property type="match status" value="1"/>
</dbReference>
<dbReference type="InterPro" id="IPR013824">
    <property type="entry name" value="Topo_IA_cen_sub1"/>
</dbReference>
<dbReference type="EMBL" id="UGXR01000001">
    <property type="protein sequence ID" value="SUH09580.1"/>
    <property type="molecule type" value="Genomic_DNA"/>
</dbReference>
<feature type="region of interest" description="Disordered" evidence="1">
    <location>
        <begin position="53"/>
        <end position="98"/>
    </location>
</feature>
<dbReference type="EC" id="5.99.1.2" evidence="2"/>
<protein>
    <submittedName>
        <fullName evidence="2">DNA topoisomerase III</fullName>
        <ecNumber evidence="2">5.99.1.2</ecNumber>
    </submittedName>
</protein>
<dbReference type="GO" id="GO:0016853">
    <property type="term" value="F:isomerase activity"/>
    <property type="evidence" value="ECO:0007669"/>
    <property type="project" value="UniProtKB-KW"/>
</dbReference>
<evidence type="ECO:0000256" key="1">
    <source>
        <dbReference type="SAM" id="MobiDB-lite"/>
    </source>
</evidence>
<dbReference type="SUPFAM" id="SSF56712">
    <property type="entry name" value="Prokaryotic type I DNA topoisomerase"/>
    <property type="match status" value="1"/>
</dbReference>
<dbReference type="Proteomes" id="UP000254346">
    <property type="component" value="Unassembled WGS sequence"/>
</dbReference>
<dbReference type="AlphaFoldDB" id="A0A379VUA7"/>
<evidence type="ECO:0000313" key="2">
    <source>
        <dbReference type="EMBL" id="SUH09580.1"/>
    </source>
</evidence>
<accession>A0A379VUA7</accession>
<sequence length="98" mass="11227">MAARPDMTAHWESVLTQISEKQCRYQDFMQPLVGTLYQLIEQAKRTPVKRFRGIVAPGGGDKKKSAPRKRAGKKARLLRRQAVRPNKRKAIWPDDGIK</sequence>
<evidence type="ECO:0000313" key="3">
    <source>
        <dbReference type="Proteomes" id="UP000254346"/>
    </source>
</evidence>
<organism evidence="2 3">
    <name type="scientific">Salmonella enterica I</name>
    <dbReference type="NCBI Taxonomy" id="59201"/>
    <lineage>
        <taxon>Bacteria</taxon>
        <taxon>Pseudomonadati</taxon>
        <taxon>Pseudomonadota</taxon>
        <taxon>Gammaproteobacteria</taxon>
        <taxon>Enterobacterales</taxon>
        <taxon>Enterobacteriaceae</taxon>
        <taxon>Salmonella</taxon>
    </lineage>
</organism>
<gene>
    <name evidence="2" type="primary">topB_1</name>
    <name evidence="2" type="ORF">NCTC8256_03554</name>
</gene>
<keyword evidence="2" id="KW-0413">Isomerase</keyword>
<name>A0A379VUA7_SALET</name>
<proteinExistence type="predicted"/>